<dbReference type="InterPro" id="IPR001633">
    <property type="entry name" value="EAL_dom"/>
</dbReference>
<accession>A0A1S7LFX0</accession>
<dbReference type="SMART" id="SM00091">
    <property type="entry name" value="PAS"/>
    <property type="match status" value="3"/>
</dbReference>
<dbReference type="Pfam" id="PF00563">
    <property type="entry name" value="EAL"/>
    <property type="match status" value="1"/>
</dbReference>
<protein>
    <submittedName>
        <fullName evidence="3">Uncharacterized protein</fullName>
    </submittedName>
</protein>
<dbReference type="InterPro" id="IPR000160">
    <property type="entry name" value="GGDEF_dom"/>
</dbReference>
<dbReference type="InterPro" id="IPR029787">
    <property type="entry name" value="Nucleotide_cyclase"/>
</dbReference>
<dbReference type="Gene3D" id="3.30.70.270">
    <property type="match status" value="1"/>
</dbReference>
<dbReference type="SUPFAM" id="SSF141868">
    <property type="entry name" value="EAL domain-like"/>
    <property type="match status" value="1"/>
</dbReference>
<dbReference type="SMART" id="SM00052">
    <property type="entry name" value="EAL"/>
    <property type="match status" value="1"/>
</dbReference>
<dbReference type="PROSITE" id="PS50887">
    <property type="entry name" value="GGDEF"/>
    <property type="match status" value="1"/>
</dbReference>
<dbReference type="AlphaFoldDB" id="A0A1S7LFX0"/>
<sequence>MPVLIAILALVTLALFWVVLTSRERPVDTESLAKDEAGVDPSLLEANPHPMLLLSENGHVHYANRAAGLWFDLWHGDATQQVLEQGFWQTLQGELGEQAERRFRTQLGDRHYALQLIKQPALRQLLLYGVDISDQVNTEADMQSLARFPEENANPVARLDGGGRVLYANSASASLLKAWGMDAENQLAQPWQRLGADTLAWGEEREMHIFIDGDTYLIRLAPIADANYVNLYALKVTERVVAERRALSLARFPEENDNPVLRVDREGYLRYANPASKALLQMWQMEGQGAQLPEAWRELVGDAMHCGCDKTLELTLAEETYAIRLAPVVASGYVNLYGANITERKYFEEQLLHQANHDQLTGLPNQSLLEDRLQRAVQRVERGEINAPFAALFYLGVDHFEELIQSMGRSSADRVIQQVAERLDGQVPETATLGRLGSDLFGIVLHVSDPLAAADSAASLLALFDQPFAVNGDHLALQASIGIALFPHDGYSLESLTHGADLALYRAKGDPGSGYRFYEQSMDQGVMVRHTLLKDMRIALKEEQFEVYYQPQVDPHEGRLIGMEALVRWRHPEEGMISPGVFIPLAEESGLIIPLGRWVLHTACMQNKAWQDAGLPPLKVAVNLSSVQFGDPDLVDAVKRSLTESGLDPQWLDLEITESVAMQGAEETMAVLTYLKATGATLSIDDFGTGYSSLAYLKRFPVHKVKIDQSFVQGIDEDEENAAICRAVIELGHSLGLKVIAEGVEEAEELEKIRQMGCDLVQGYWYSKPLDEKAFASYVADFVVKQRAAGAEGVG</sequence>
<dbReference type="FunFam" id="3.20.20.450:FF:000001">
    <property type="entry name" value="Cyclic di-GMP phosphodiesterase yahA"/>
    <property type="match status" value="1"/>
</dbReference>
<dbReference type="PANTHER" id="PTHR44757:SF2">
    <property type="entry name" value="BIOFILM ARCHITECTURE MAINTENANCE PROTEIN MBAA"/>
    <property type="match status" value="1"/>
</dbReference>
<feature type="domain" description="GGDEF" evidence="2">
    <location>
        <begin position="388"/>
        <end position="520"/>
    </location>
</feature>
<feature type="domain" description="EAL" evidence="1">
    <location>
        <begin position="529"/>
        <end position="783"/>
    </location>
</feature>
<dbReference type="CDD" id="cd01949">
    <property type="entry name" value="GGDEF"/>
    <property type="match status" value="1"/>
</dbReference>
<dbReference type="InterPro" id="IPR000014">
    <property type="entry name" value="PAS"/>
</dbReference>
<evidence type="ECO:0000313" key="3">
    <source>
        <dbReference type="EMBL" id="CRH05850.1"/>
    </source>
</evidence>
<dbReference type="Gene3D" id="3.20.20.450">
    <property type="entry name" value="EAL domain"/>
    <property type="match status" value="1"/>
</dbReference>
<dbReference type="CDD" id="cd01948">
    <property type="entry name" value="EAL"/>
    <property type="match status" value="1"/>
</dbReference>
<dbReference type="SMART" id="SM00267">
    <property type="entry name" value="GGDEF"/>
    <property type="match status" value="1"/>
</dbReference>
<dbReference type="InterPro" id="IPR035919">
    <property type="entry name" value="EAL_sf"/>
</dbReference>
<gene>
    <name evidence="3" type="ORF">MAGMO_1668</name>
</gene>
<evidence type="ECO:0000259" key="2">
    <source>
        <dbReference type="PROSITE" id="PS50887"/>
    </source>
</evidence>
<dbReference type="PROSITE" id="PS50883">
    <property type="entry name" value="EAL"/>
    <property type="match status" value="1"/>
</dbReference>
<reference evidence="3" key="1">
    <citation type="submission" date="2015-04" db="EMBL/GenBank/DDBJ databases">
        <authorList>
            <person name="Syromyatnikov M.Y."/>
            <person name="Popov V.N."/>
        </authorList>
    </citation>
    <scope>NUCLEOTIDE SEQUENCE</scope>
    <source>
        <strain evidence="3">MO-1</strain>
    </source>
</reference>
<dbReference type="PANTHER" id="PTHR44757">
    <property type="entry name" value="DIGUANYLATE CYCLASE DGCP"/>
    <property type="match status" value="1"/>
</dbReference>
<dbReference type="InterPro" id="IPR052155">
    <property type="entry name" value="Biofilm_reg_signaling"/>
</dbReference>
<dbReference type="SUPFAM" id="SSF55073">
    <property type="entry name" value="Nucleotide cyclase"/>
    <property type="match status" value="1"/>
</dbReference>
<organism evidence="3">
    <name type="scientific">Magnetococcus massalia (strain MO-1)</name>
    <dbReference type="NCBI Taxonomy" id="451514"/>
    <lineage>
        <taxon>Bacteria</taxon>
        <taxon>Pseudomonadati</taxon>
        <taxon>Pseudomonadota</taxon>
        <taxon>Magnetococcia</taxon>
        <taxon>Magnetococcales</taxon>
        <taxon>Magnetococcaceae</taxon>
        <taxon>Magnetococcus</taxon>
    </lineage>
</organism>
<proteinExistence type="predicted"/>
<name>A0A1S7LFX0_MAGMO</name>
<dbReference type="Pfam" id="PF00990">
    <property type="entry name" value="GGDEF"/>
    <property type="match status" value="1"/>
</dbReference>
<dbReference type="InterPro" id="IPR043128">
    <property type="entry name" value="Rev_trsase/Diguanyl_cyclase"/>
</dbReference>
<dbReference type="EMBL" id="LO017727">
    <property type="protein sequence ID" value="CRH05850.1"/>
    <property type="molecule type" value="Genomic_DNA"/>
</dbReference>
<evidence type="ECO:0000259" key="1">
    <source>
        <dbReference type="PROSITE" id="PS50883"/>
    </source>
</evidence>
<dbReference type="NCBIfam" id="TIGR00254">
    <property type="entry name" value="GGDEF"/>
    <property type="match status" value="1"/>
</dbReference>